<dbReference type="InterPro" id="IPR008995">
    <property type="entry name" value="Mo/tungstate-bd_C_term_dom"/>
</dbReference>
<dbReference type="InterPro" id="IPR005116">
    <property type="entry name" value="Transp-assoc_OB_typ1"/>
</dbReference>
<protein>
    <recommendedName>
        <fullName evidence="3">Mop domain-containing protein</fullName>
    </recommendedName>
</protein>
<accession>A0A5J6L9L7</accession>
<keyword evidence="1 2" id="KW-0500">Molybdenum</keyword>
<evidence type="ECO:0000256" key="1">
    <source>
        <dbReference type="ARBA" id="ARBA00022505"/>
    </source>
</evidence>
<dbReference type="KEGG" id="nik:F5I99_00290"/>
<name>A0A5J6L9L7_9GAMM</name>
<dbReference type="EMBL" id="CP044222">
    <property type="protein sequence ID" value="QEW05061.1"/>
    <property type="molecule type" value="Genomic_DNA"/>
</dbReference>
<proteinExistence type="predicted"/>
<evidence type="ECO:0000313" key="4">
    <source>
        <dbReference type="EMBL" id="QEW05061.1"/>
    </source>
</evidence>
<dbReference type="InterPro" id="IPR004606">
    <property type="entry name" value="Mop_domain"/>
</dbReference>
<feature type="domain" description="Mop" evidence="3">
    <location>
        <begin position="20"/>
        <end position="86"/>
    </location>
</feature>
<keyword evidence="5" id="KW-1185">Reference proteome</keyword>
<evidence type="ECO:0000313" key="5">
    <source>
        <dbReference type="Proteomes" id="UP000325606"/>
    </source>
</evidence>
<dbReference type="RefSeq" id="WP_151053126.1">
    <property type="nucleotide sequence ID" value="NZ_CP044222.1"/>
</dbReference>
<dbReference type="PROSITE" id="PS51866">
    <property type="entry name" value="MOP"/>
    <property type="match status" value="2"/>
</dbReference>
<gene>
    <name evidence="4" type="ORF">F5I99_00290</name>
</gene>
<dbReference type="Pfam" id="PF03459">
    <property type="entry name" value="TOBE"/>
    <property type="match status" value="2"/>
</dbReference>
<dbReference type="Proteomes" id="UP000325606">
    <property type="component" value="Chromosome"/>
</dbReference>
<reference evidence="4 5" key="1">
    <citation type="submission" date="2019-09" db="EMBL/GenBank/DDBJ databases">
        <title>Nitrincola iocasae sp. nov., a bacterium isolated from the sediment collected at a cold seep field in South China Sea.</title>
        <authorList>
            <person name="Zhang H."/>
            <person name="Wang H."/>
            <person name="Li C."/>
        </authorList>
    </citation>
    <scope>NUCLEOTIDE SEQUENCE [LARGE SCALE GENOMIC DNA]</scope>
    <source>
        <strain evidence="4 5">KXZD1103</strain>
    </source>
</reference>
<sequence>MMKAVYPIVAKPRMQKARFKSSARNQYSGQVMFMVTEGELVHTRLQLPSGYVIQALLTRASAEAMALKVGGVVSALFKAASVELLLDPHLELEISNQWWGEVTHIVEGNVRDEVTLRIAPEVEITALVNADFCRQQHLYKGDAACAVFSASSVILLTLAWED</sequence>
<dbReference type="Gene3D" id="2.40.50.100">
    <property type="match status" value="2"/>
</dbReference>
<dbReference type="SUPFAM" id="SSF50331">
    <property type="entry name" value="MOP-like"/>
    <property type="match status" value="2"/>
</dbReference>
<dbReference type="GO" id="GO:0015689">
    <property type="term" value="P:molybdate ion transport"/>
    <property type="evidence" value="ECO:0007669"/>
    <property type="project" value="InterPro"/>
</dbReference>
<evidence type="ECO:0000256" key="2">
    <source>
        <dbReference type="PROSITE-ProRule" id="PRU01213"/>
    </source>
</evidence>
<feature type="domain" description="Mop" evidence="3">
    <location>
        <begin position="91"/>
        <end position="157"/>
    </location>
</feature>
<evidence type="ECO:0000259" key="3">
    <source>
        <dbReference type="PROSITE" id="PS51866"/>
    </source>
</evidence>
<dbReference type="AlphaFoldDB" id="A0A5J6L9L7"/>
<organism evidence="4 5">
    <name type="scientific">Nitrincola iocasae</name>
    <dbReference type="NCBI Taxonomy" id="2614693"/>
    <lineage>
        <taxon>Bacteria</taxon>
        <taxon>Pseudomonadati</taxon>
        <taxon>Pseudomonadota</taxon>
        <taxon>Gammaproteobacteria</taxon>
        <taxon>Oceanospirillales</taxon>
        <taxon>Oceanospirillaceae</taxon>
        <taxon>Nitrincola</taxon>
    </lineage>
</organism>